<keyword evidence="3" id="KW-0067">ATP-binding</keyword>
<evidence type="ECO:0000256" key="2">
    <source>
        <dbReference type="ARBA" id="ARBA00022741"/>
    </source>
</evidence>
<dbReference type="EMBL" id="JBBMEU010000118">
    <property type="protein sequence ID" value="MEQ2423280.1"/>
    <property type="molecule type" value="Genomic_DNA"/>
</dbReference>
<proteinExistence type="inferred from homology"/>
<dbReference type="InterPro" id="IPR008279">
    <property type="entry name" value="PEP-util_enz_mobile_dom"/>
</dbReference>
<name>A0ABV1CYQ7_9FIRM</name>
<dbReference type="SUPFAM" id="SSF52009">
    <property type="entry name" value="Phosphohistidine domain"/>
    <property type="match status" value="1"/>
</dbReference>
<reference evidence="5 6" key="1">
    <citation type="submission" date="2024-03" db="EMBL/GenBank/DDBJ databases">
        <title>Human intestinal bacterial collection.</title>
        <authorList>
            <person name="Pauvert C."/>
            <person name="Hitch T.C.A."/>
            <person name="Clavel T."/>
        </authorList>
    </citation>
    <scope>NUCLEOTIDE SEQUENCE [LARGE SCALE GENOMIC DNA]</scope>
    <source>
        <strain evidence="5 6">CLA-AA-H81</strain>
    </source>
</reference>
<accession>A0ABV1CYQ7</accession>
<evidence type="ECO:0000313" key="5">
    <source>
        <dbReference type="EMBL" id="MEQ2423280.1"/>
    </source>
</evidence>
<sequence>VRSARADFVDYMKRASAIVSEEAGLTSESAIVAITLGIPTVVGAAHAADNLENGEVVTVDASRGTIFRGEANAR</sequence>
<comment type="caution">
    <text evidence="5">The sequence shown here is derived from an EMBL/GenBank/DDBJ whole genome shotgun (WGS) entry which is preliminary data.</text>
</comment>
<protein>
    <submittedName>
        <fullName evidence="5">PEP-utilizing enzyme</fullName>
    </submittedName>
</protein>
<feature type="non-terminal residue" evidence="5">
    <location>
        <position position="1"/>
    </location>
</feature>
<dbReference type="InterPro" id="IPR036637">
    <property type="entry name" value="Phosphohistidine_dom_sf"/>
</dbReference>
<dbReference type="RefSeq" id="WP_349174099.1">
    <property type="nucleotide sequence ID" value="NZ_JBBMEU010000118.1"/>
</dbReference>
<dbReference type="Pfam" id="PF00391">
    <property type="entry name" value="PEP-utilizers"/>
    <property type="match status" value="1"/>
</dbReference>
<dbReference type="Proteomes" id="UP001433088">
    <property type="component" value="Unassembled WGS sequence"/>
</dbReference>
<evidence type="ECO:0000259" key="4">
    <source>
        <dbReference type="Pfam" id="PF00391"/>
    </source>
</evidence>
<comment type="similarity">
    <text evidence="1">Belongs to the PEP-utilizing enzyme family.</text>
</comment>
<organism evidence="5 6">
    <name type="scientific">Megasphaera intestinihominis</name>
    <dbReference type="NCBI Taxonomy" id="3133159"/>
    <lineage>
        <taxon>Bacteria</taxon>
        <taxon>Bacillati</taxon>
        <taxon>Bacillota</taxon>
        <taxon>Negativicutes</taxon>
        <taxon>Veillonellales</taxon>
        <taxon>Veillonellaceae</taxon>
        <taxon>Megasphaera</taxon>
    </lineage>
</organism>
<evidence type="ECO:0000256" key="1">
    <source>
        <dbReference type="ARBA" id="ARBA00007837"/>
    </source>
</evidence>
<keyword evidence="6" id="KW-1185">Reference proteome</keyword>
<evidence type="ECO:0000256" key="3">
    <source>
        <dbReference type="ARBA" id="ARBA00022840"/>
    </source>
</evidence>
<keyword evidence="2" id="KW-0547">Nucleotide-binding</keyword>
<gene>
    <name evidence="5" type="ORF">WMO23_11145</name>
</gene>
<dbReference type="Gene3D" id="3.50.30.10">
    <property type="entry name" value="Phosphohistidine domain"/>
    <property type="match status" value="1"/>
</dbReference>
<dbReference type="PANTHER" id="PTHR43030">
    <property type="entry name" value="PHOSPHOENOLPYRUVATE SYNTHASE"/>
    <property type="match status" value="1"/>
</dbReference>
<evidence type="ECO:0000313" key="6">
    <source>
        <dbReference type="Proteomes" id="UP001433088"/>
    </source>
</evidence>
<feature type="domain" description="PEP-utilising enzyme mobile" evidence="4">
    <location>
        <begin position="4"/>
        <end position="64"/>
    </location>
</feature>
<dbReference type="PANTHER" id="PTHR43030:SF1">
    <property type="entry name" value="PHOSPHOENOLPYRUVATE SYNTHASE"/>
    <property type="match status" value="1"/>
</dbReference>
<dbReference type="InterPro" id="IPR006319">
    <property type="entry name" value="PEP_synth"/>
</dbReference>